<proteinExistence type="predicted"/>
<comment type="caution">
    <text evidence="1">The sequence shown here is derived from an EMBL/GenBank/DDBJ whole genome shotgun (WGS) entry which is preliminary data.</text>
</comment>
<evidence type="ECO:0000313" key="2">
    <source>
        <dbReference type="Proteomes" id="UP001207468"/>
    </source>
</evidence>
<reference evidence="1" key="1">
    <citation type="submission" date="2021-03" db="EMBL/GenBank/DDBJ databases">
        <title>Evolutionary priming and transition to the ectomycorrhizal habit in an iconic lineage of mushroom-forming fungi: is preadaptation a requirement?</title>
        <authorList>
            <consortium name="DOE Joint Genome Institute"/>
            <person name="Looney B.P."/>
            <person name="Miyauchi S."/>
            <person name="Morin E."/>
            <person name="Drula E."/>
            <person name="Courty P.E."/>
            <person name="Chicoki N."/>
            <person name="Fauchery L."/>
            <person name="Kohler A."/>
            <person name="Kuo A."/>
            <person name="LaButti K."/>
            <person name="Pangilinan J."/>
            <person name="Lipzen A."/>
            <person name="Riley R."/>
            <person name="Andreopoulos W."/>
            <person name="He G."/>
            <person name="Johnson J."/>
            <person name="Barry K.W."/>
            <person name="Grigoriev I.V."/>
            <person name="Nagy L."/>
            <person name="Hibbett D."/>
            <person name="Henrissat B."/>
            <person name="Matheny P.B."/>
            <person name="Labbe J."/>
            <person name="Martin A.F."/>
        </authorList>
    </citation>
    <scope>NUCLEOTIDE SEQUENCE</scope>
    <source>
        <strain evidence="1">BPL698</strain>
    </source>
</reference>
<organism evidence="1 2">
    <name type="scientific">Russula earlei</name>
    <dbReference type="NCBI Taxonomy" id="71964"/>
    <lineage>
        <taxon>Eukaryota</taxon>
        <taxon>Fungi</taxon>
        <taxon>Dikarya</taxon>
        <taxon>Basidiomycota</taxon>
        <taxon>Agaricomycotina</taxon>
        <taxon>Agaricomycetes</taxon>
        <taxon>Russulales</taxon>
        <taxon>Russulaceae</taxon>
        <taxon>Russula</taxon>
    </lineage>
</organism>
<sequence length="104" mass="11904">MLAAVFTLGGIQSTKGMTLWSLAFISSHSEIQAQALVELDKVIGQDYWLSAEDEQCLLYIHAAIKEMVRIHLPFWMATPHLSTEEFVYNEMYILKNLVVIFQLL</sequence>
<accession>A0ACC0U781</accession>
<dbReference type="Proteomes" id="UP001207468">
    <property type="component" value="Unassembled WGS sequence"/>
</dbReference>
<keyword evidence="2" id="KW-1185">Reference proteome</keyword>
<name>A0ACC0U781_9AGAM</name>
<dbReference type="EMBL" id="JAGFNK010000136">
    <property type="protein sequence ID" value="KAI9507210.1"/>
    <property type="molecule type" value="Genomic_DNA"/>
</dbReference>
<gene>
    <name evidence="1" type="ORF">F5148DRAFT_1285540</name>
</gene>
<protein>
    <submittedName>
        <fullName evidence="1">Cytochrome P450</fullName>
    </submittedName>
</protein>
<evidence type="ECO:0000313" key="1">
    <source>
        <dbReference type="EMBL" id="KAI9507210.1"/>
    </source>
</evidence>